<sequence length="541" mass="57924">MNGPSSPASPSLPNGRVTGLVGVLCALAVLMSTFALVPDYWRERGFPLDDAWIHAVYARSVARGEGLSYNPGVPATGETSPLWAIVTSVAYLGEPGVERSVLVTRLLGFLLHALTAAGCYLMFRDAGRRWAASAALLVLVSPHLVAASISGMEVPLATLVAVGCVLVLLGQRPGLYALCGAAGLLARPEGGLFVFLLPLVVRPQPGLRPLVRRWVEAGVGVALAGGAWAAWNLHASGRPLPGTFYAKVTIHPDEPVFLSMLRAAALGLWKLLPELALPWPVLTVLAVLALRAAVYRRSMTTPERRAAGLLAVGLVFVAVSMALLRSAISQTFYLQRYVLPALPFILAPLPILLGAWMEARLARHGPRLPALVAVALPLVVATGLVPRLERLENDAHNIDDLQVREGLFLARASPEDVVWVLDAGASRFFGRAFVVDLLALNSPRMLDDDAQAYLAEHPPRFLEWTRGWAAIRPDTPSGVREAATFQTTTPYTVSAAKTMDTRMLLECVPGSGGSYTRKRNTWRYECAAPAPAPRGLTPAGP</sequence>
<feature type="transmembrane region" description="Helical" evidence="8">
    <location>
        <begin position="20"/>
        <end position="37"/>
    </location>
</feature>
<dbReference type="PANTHER" id="PTHR33908">
    <property type="entry name" value="MANNOSYLTRANSFERASE YKCB-RELATED"/>
    <property type="match status" value="1"/>
</dbReference>
<dbReference type="EMBL" id="CP022098">
    <property type="protein sequence ID" value="ATB35789.1"/>
    <property type="molecule type" value="Genomic_DNA"/>
</dbReference>
<dbReference type="InterPro" id="IPR050297">
    <property type="entry name" value="LipidA_mod_glycosyltrf_83"/>
</dbReference>
<evidence type="ECO:0000256" key="6">
    <source>
        <dbReference type="ARBA" id="ARBA00022989"/>
    </source>
</evidence>
<protein>
    <recommendedName>
        <fullName evidence="11">Glycosyltransferase RgtA/B/C/D-like domain-containing protein</fullName>
    </recommendedName>
</protein>
<comment type="subcellular location">
    <subcellularLocation>
        <location evidence="1">Cell membrane</location>
        <topology evidence="1">Multi-pass membrane protein</topology>
    </subcellularLocation>
</comment>
<dbReference type="GO" id="GO:0009103">
    <property type="term" value="P:lipopolysaccharide biosynthetic process"/>
    <property type="evidence" value="ECO:0007669"/>
    <property type="project" value="UniProtKB-ARBA"/>
</dbReference>
<keyword evidence="6 8" id="KW-1133">Transmembrane helix</keyword>
<keyword evidence="5 8" id="KW-0812">Transmembrane</keyword>
<evidence type="ECO:0000256" key="8">
    <source>
        <dbReference type="SAM" id="Phobius"/>
    </source>
</evidence>
<evidence type="ECO:0000313" key="10">
    <source>
        <dbReference type="Proteomes" id="UP000217257"/>
    </source>
</evidence>
<proteinExistence type="predicted"/>
<keyword evidence="2" id="KW-1003">Cell membrane</keyword>
<dbReference type="RefSeq" id="WP_095984367.1">
    <property type="nucleotide sequence ID" value="NZ_CP022098.1"/>
</dbReference>
<feature type="transmembrane region" description="Helical" evidence="8">
    <location>
        <begin position="175"/>
        <end position="201"/>
    </location>
</feature>
<evidence type="ECO:0000256" key="3">
    <source>
        <dbReference type="ARBA" id="ARBA00022676"/>
    </source>
</evidence>
<evidence type="ECO:0000313" key="9">
    <source>
        <dbReference type="EMBL" id="ATB35789.1"/>
    </source>
</evidence>
<accession>A0A250IVN5</accession>
<keyword evidence="4" id="KW-0808">Transferase</keyword>
<evidence type="ECO:0000256" key="1">
    <source>
        <dbReference type="ARBA" id="ARBA00004651"/>
    </source>
</evidence>
<evidence type="ECO:0000256" key="7">
    <source>
        <dbReference type="ARBA" id="ARBA00023136"/>
    </source>
</evidence>
<feature type="transmembrane region" description="Helical" evidence="8">
    <location>
        <begin position="102"/>
        <end position="123"/>
    </location>
</feature>
<dbReference type="GO" id="GO:0005886">
    <property type="term" value="C:plasma membrane"/>
    <property type="evidence" value="ECO:0007669"/>
    <property type="project" value="UniProtKB-SubCell"/>
</dbReference>
<evidence type="ECO:0000256" key="5">
    <source>
        <dbReference type="ARBA" id="ARBA00022692"/>
    </source>
</evidence>
<organism evidence="9 10">
    <name type="scientific">Cystobacter fuscus</name>
    <dbReference type="NCBI Taxonomy" id="43"/>
    <lineage>
        <taxon>Bacteria</taxon>
        <taxon>Pseudomonadati</taxon>
        <taxon>Myxococcota</taxon>
        <taxon>Myxococcia</taxon>
        <taxon>Myxococcales</taxon>
        <taxon>Cystobacterineae</taxon>
        <taxon>Archangiaceae</taxon>
        <taxon>Cystobacter</taxon>
    </lineage>
</organism>
<dbReference type="PANTHER" id="PTHR33908:SF11">
    <property type="entry name" value="MEMBRANE PROTEIN"/>
    <property type="match status" value="1"/>
</dbReference>
<dbReference type="Proteomes" id="UP000217257">
    <property type="component" value="Chromosome"/>
</dbReference>
<keyword evidence="7 8" id="KW-0472">Membrane</keyword>
<dbReference type="AlphaFoldDB" id="A0A250IVN5"/>
<name>A0A250IVN5_9BACT</name>
<feature type="transmembrane region" description="Helical" evidence="8">
    <location>
        <begin position="368"/>
        <end position="388"/>
    </location>
</feature>
<dbReference type="KEGG" id="cfus:CYFUS_001203"/>
<reference evidence="9 10" key="1">
    <citation type="submission" date="2017-06" db="EMBL/GenBank/DDBJ databases">
        <title>Sequencing and comparative analysis of myxobacterial genomes.</title>
        <authorList>
            <person name="Rupp O."/>
            <person name="Goesmann A."/>
            <person name="Sogaard-Andersen L."/>
        </authorList>
    </citation>
    <scope>NUCLEOTIDE SEQUENCE [LARGE SCALE GENOMIC DNA]</scope>
    <source>
        <strain evidence="9 10">DSM 52655</strain>
    </source>
</reference>
<gene>
    <name evidence="9" type="ORF">CYFUS_001203</name>
</gene>
<evidence type="ECO:0000256" key="2">
    <source>
        <dbReference type="ARBA" id="ARBA00022475"/>
    </source>
</evidence>
<feature type="transmembrane region" description="Helical" evidence="8">
    <location>
        <begin position="276"/>
        <end position="294"/>
    </location>
</feature>
<evidence type="ECO:0008006" key="11">
    <source>
        <dbReference type="Google" id="ProtNLM"/>
    </source>
</evidence>
<feature type="transmembrane region" description="Helical" evidence="8">
    <location>
        <begin position="306"/>
        <end position="325"/>
    </location>
</feature>
<evidence type="ECO:0000256" key="4">
    <source>
        <dbReference type="ARBA" id="ARBA00022679"/>
    </source>
</evidence>
<feature type="transmembrane region" description="Helical" evidence="8">
    <location>
        <begin position="154"/>
        <end position="169"/>
    </location>
</feature>
<keyword evidence="3" id="KW-0328">Glycosyltransferase</keyword>
<feature type="transmembrane region" description="Helical" evidence="8">
    <location>
        <begin position="337"/>
        <end position="356"/>
    </location>
</feature>
<dbReference type="GO" id="GO:0016763">
    <property type="term" value="F:pentosyltransferase activity"/>
    <property type="evidence" value="ECO:0007669"/>
    <property type="project" value="TreeGrafter"/>
</dbReference>